<name>A0A8S4DKN1_PLUXY</name>
<accession>A0A8S4DKN1</accession>
<organism evidence="2 3">
    <name type="scientific">Plutella xylostella</name>
    <name type="common">Diamondback moth</name>
    <name type="synonym">Plutella maculipennis</name>
    <dbReference type="NCBI Taxonomy" id="51655"/>
    <lineage>
        <taxon>Eukaryota</taxon>
        <taxon>Metazoa</taxon>
        <taxon>Ecdysozoa</taxon>
        <taxon>Arthropoda</taxon>
        <taxon>Hexapoda</taxon>
        <taxon>Insecta</taxon>
        <taxon>Pterygota</taxon>
        <taxon>Neoptera</taxon>
        <taxon>Endopterygota</taxon>
        <taxon>Lepidoptera</taxon>
        <taxon>Glossata</taxon>
        <taxon>Ditrysia</taxon>
        <taxon>Yponomeutoidea</taxon>
        <taxon>Plutellidae</taxon>
        <taxon>Plutella</taxon>
    </lineage>
</organism>
<sequence>MSPEPARLLRPRPSHTTANDVRCNTMPEPRPSQTLANDVALQHSAQELTPGGNCSPTLSVKSLNLRPNSPRLGKAKFGSSPSNMHQLNETKREVPVGEIHYLVAVHR</sequence>
<protein>
    <submittedName>
        <fullName evidence="2">(diamondback moth) hypothetical protein</fullName>
    </submittedName>
</protein>
<feature type="region of interest" description="Disordered" evidence="1">
    <location>
        <begin position="65"/>
        <end position="91"/>
    </location>
</feature>
<comment type="caution">
    <text evidence="2">The sequence shown here is derived from an EMBL/GenBank/DDBJ whole genome shotgun (WGS) entry which is preliminary data.</text>
</comment>
<dbReference type="AlphaFoldDB" id="A0A8S4DKN1"/>
<evidence type="ECO:0000313" key="2">
    <source>
        <dbReference type="EMBL" id="CAG9103745.1"/>
    </source>
</evidence>
<gene>
    <name evidence="2" type="ORF">PLXY2_LOCUS3046</name>
</gene>
<dbReference type="EMBL" id="CAJHNJ030000008">
    <property type="protein sequence ID" value="CAG9103745.1"/>
    <property type="molecule type" value="Genomic_DNA"/>
</dbReference>
<feature type="region of interest" description="Disordered" evidence="1">
    <location>
        <begin position="1"/>
        <end position="25"/>
    </location>
</feature>
<dbReference type="Proteomes" id="UP000653454">
    <property type="component" value="Unassembled WGS sequence"/>
</dbReference>
<keyword evidence="3" id="KW-1185">Reference proteome</keyword>
<proteinExistence type="predicted"/>
<evidence type="ECO:0000313" key="3">
    <source>
        <dbReference type="Proteomes" id="UP000653454"/>
    </source>
</evidence>
<reference evidence="2" key="1">
    <citation type="submission" date="2020-11" db="EMBL/GenBank/DDBJ databases">
        <authorList>
            <person name="Whiteford S."/>
        </authorList>
    </citation>
    <scope>NUCLEOTIDE SEQUENCE</scope>
</reference>
<evidence type="ECO:0000256" key="1">
    <source>
        <dbReference type="SAM" id="MobiDB-lite"/>
    </source>
</evidence>